<reference evidence="2" key="1">
    <citation type="submission" date="2022-07" db="EMBL/GenBank/DDBJ databases">
        <title>Taxonomy of Aspergillus series Nigri: significant species reduction supported by multi-species coalescent approaches.</title>
        <authorList>
            <person name="Bian C."/>
            <person name="Kusuya Y."/>
            <person name="Sklenar F."/>
            <person name="D'hooge E."/>
            <person name="Yaguchi T."/>
            <person name="Takahashi H."/>
            <person name="Hubka V."/>
        </authorList>
    </citation>
    <scope>NUCLEOTIDE SEQUENCE</scope>
    <source>
        <strain evidence="2">IFM 63604</strain>
    </source>
</reference>
<dbReference type="EMBL" id="BRPB01000188">
    <property type="protein sequence ID" value="GLA55968.1"/>
    <property type="molecule type" value="Genomic_DNA"/>
</dbReference>
<feature type="compositionally biased region" description="Basic and acidic residues" evidence="1">
    <location>
        <begin position="229"/>
        <end position="238"/>
    </location>
</feature>
<evidence type="ECO:0000256" key="1">
    <source>
        <dbReference type="SAM" id="MobiDB-lite"/>
    </source>
</evidence>
<protein>
    <submittedName>
        <fullName evidence="2">Uncharacterized protein</fullName>
    </submittedName>
</protein>
<gene>
    <name evidence="2" type="ORF">AnigIFM63604_003316</name>
</gene>
<feature type="non-terminal residue" evidence="2">
    <location>
        <position position="246"/>
    </location>
</feature>
<accession>A0A9W6AD90</accession>
<organism evidence="2 3">
    <name type="scientific">Aspergillus niger</name>
    <dbReference type="NCBI Taxonomy" id="5061"/>
    <lineage>
        <taxon>Eukaryota</taxon>
        <taxon>Fungi</taxon>
        <taxon>Dikarya</taxon>
        <taxon>Ascomycota</taxon>
        <taxon>Pezizomycotina</taxon>
        <taxon>Eurotiomycetes</taxon>
        <taxon>Eurotiomycetidae</taxon>
        <taxon>Eurotiales</taxon>
        <taxon>Aspergillaceae</taxon>
        <taxon>Aspergillus</taxon>
        <taxon>Aspergillus subgen. Circumdati</taxon>
    </lineage>
</organism>
<proteinExistence type="predicted"/>
<dbReference type="AlphaFoldDB" id="A0A9W6AD90"/>
<dbReference type="Proteomes" id="UP001144191">
    <property type="component" value="Unassembled WGS sequence"/>
</dbReference>
<evidence type="ECO:0000313" key="3">
    <source>
        <dbReference type="Proteomes" id="UP001144191"/>
    </source>
</evidence>
<evidence type="ECO:0000313" key="2">
    <source>
        <dbReference type="EMBL" id="GLA55968.1"/>
    </source>
</evidence>
<sequence length="246" mass="28170">TISSSGVGPRTALFGGENVRQNALIRKKTSKEPASIKIIIYFYLYNVQEGESEDDIPITTYTLLEQVQNYINNTELHDPNDFLNDLLSSMAGCTYVRSPNDQFRLSTGIVRKQPVFLSPTARGNMRIMDFMKKWFSYNHGSYQVYVIIQRRTIPSSTTDEAEETRIKEEKKIKKEVIEKESVVQEESTVRDDQDELDTLDAEIKAVDASLKHQLSQTPSPPHRTRRKYVIRENDKNRAAEYGPSGL</sequence>
<name>A0A9W6AD90_ASPNG</name>
<comment type="caution">
    <text evidence="2">The sequence shown here is derived from an EMBL/GenBank/DDBJ whole genome shotgun (WGS) entry which is preliminary data.</text>
</comment>
<feature type="region of interest" description="Disordered" evidence="1">
    <location>
        <begin position="208"/>
        <end position="246"/>
    </location>
</feature>